<evidence type="ECO:0000256" key="1">
    <source>
        <dbReference type="ARBA" id="ARBA00005495"/>
    </source>
</evidence>
<dbReference type="InterPro" id="IPR006913">
    <property type="entry name" value="CENP-V/GFA"/>
</dbReference>
<proteinExistence type="inferred from homology"/>
<accession>A0A368K0H8</accession>
<dbReference type="GO" id="GO:0016846">
    <property type="term" value="F:carbon-sulfur lyase activity"/>
    <property type="evidence" value="ECO:0007669"/>
    <property type="project" value="InterPro"/>
</dbReference>
<dbReference type="AlphaFoldDB" id="A0A368K0H8"/>
<dbReference type="Gene3D" id="3.90.1590.10">
    <property type="entry name" value="glutathione-dependent formaldehyde- activating enzyme (gfa)"/>
    <property type="match status" value="1"/>
</dbReference>
<sequence length="145" mass="15751">MTGIPSDVISAENAGRRTASCACGNLKITVTGDPARVYACACLECQRATGSAFAYRARFQKAAIVHIEGERRAWRRGSNAGRWIEQTFCPTCGTLVYMEGEALPDAVVVSVGCFADPAFPPPAALFWASRRHDWYDLMEGVQSVD</sequence>
<dbReference type="EMBL" id="QOZG01000006">
    <property type="protein sequence ID" value="RCS22906.1"/>
    <property type="molecule type" value="Genomic_DNA"/>
</dbReference>
<dbReference type="Pfam" id="PF04828">
    <property type="entry name" value="GFA"/>
    <property type="match status" value="1"/>
</dbReference>
<gene>
    <name evidence="6" type="ORF">DUT91_15600</name>
</gene>
<dbReference type="PROSITE" id="PS51891">
    <property type="entry name" value="CENP_V_GFA"/>
    <property type="match status" value="1"/>
</dbReference>
<keyword evidence="2" id="KW-0479">Metal-binding</keyword>
<dbReference type="InterPro" id="IPR011057">
    <property type="entry name" value="Mss4-like_sf"/>
</dbReference>
<evidence type="ECO:0000256" key="4">
    <source>
        <dbReference type="ARBA" id="ARBA00023239"/>
    </source>
</evidence>
<comment type="similarity">
    <text evidence="1">Belongs to the Gfa family.</text>
</comment>
<keyword evidence="4" id="KW-0456">Lyase</keyword>
<evidence type="ECO:0000256" key="3">
    <source>
        <dbReference type="ARBA" id="ARBA00022833"/>
    </source>
</evidence>
<evidence type="ECO:0000313" key="7">
    <source>
        <dbReference type="Proteomes" id="UP000253420"/>
    </source>
</evidence>
<organism evidence="6 7">
    <name type="scientific">Phyllobacterium salinisoli</name>
    <dbReference type="NCBI Taxonomy" id="1899321"/>
    <lineage>
        <taxon>Bacteria</taxon>
        <taxon>Pseudomonadati</taxon>
        <taxon>Pseudomonadota</taxon>
        <taxon>Alphaproteobacteria</taxon>
        <taxon>Hyphomicrobiales</taxon>
        <taxon>Phyllobacteriaceae</taxon>
        <taxon>Phyllobacterium</taxon>
    </lineage>
</organism>
<dbReference type="OrthoDB" id="9807246at2"/>
<keyword evidence="7" id="KW-1185">Reference proteome</keyword>
<evidence type="ECO:0000313" key="6">
    <source>
        <dbReference type="EMBL" id="RCS22906.1"/>
    </source>
</evidence>
<dbReference type="PANTHER" id="PTHR33337">
    <property type="entry name" value="GFA DOMAIN-CONTAINING PROTEIN"/>
    <property type="match status" value="1"/>
</dbReference>
<reference evidence="6 7" key="1">
    <citation type="submission" date="2018-07" db="EMBL/GenBank/DDBJ databases">
        <title>The draft genome of Phyllobacterium salinisoli.</title>
        <authorList>
            <person name="Liu L."/>
            <person name="Li L."/>
            <person name="Zhang X."/>
            <person name="Liang L."/>
        </authorList>
    </citation>
    <scope>NUCLEOTIDE SEQUENCE [LARGE SCALE GENOMIC DNA]</scope>
    <source>
        <strain evidence="6 7">LLAN61</strain>
    </source>
</reference>
<evidence type="ECO:0000256" key="2">
    <source>
        <dbReference type="ARBA" id="ARBA00022723"/>
    </source>
</evidence>
<dbReference type="Proteomes" id="UP000253420">
    <property type="component" value="Unassembled WGS sequence"/>
</dbReference>
<keyword evidence="3" id="KW-0862">Zinc</keyword>
<comment type="caution">
    <text evidence="6">The sequence shown here is derived from an EMBL/GenBank/DDBJ whole genome shotgun (WGS) entry which is preliminary data.</text>
</comment>
<feature type="domain" description="CENP-V/GFA" evidence="5">
    <location>
        <begin position="13"/>
        <end position="136"/>
    </location>
</feature>
<name>A0A368K0H8_9HYPH</name>
<dbReference type="PANTHER" id="PTHR33337:SF40">
    <property type="entry name" value="CENP-V_GFA DOMAIN-CONTAINING PROTEIN-RELATED"/>
    <property type="match status" value="1"/>
</dbReference>
<dbReference type="RefSeq" id="WP_114441448.1">
    <property type="nucleotide sequence ID" value="NZ_QOZG01000006.1"/>
</dbReference>
<dbReference type="SUPFAM" id="SSF51316">
    <property type="entry name" value="Mss4-like"/>
    <property type="match status" value="1"/>
</dbReference>
<protein>
    <submittedName>
        <fullName evidence="6">Aldehyde-activating protein</fullName>
    </submittedName>
</protein>
<dbReference type="GO" id="GO:0046872">
    <property type="term" value="F:metal ion binding"/>
    <property type="evidence" value="ECO:0007669"/>
    <property type="project" value="UniProtKB-KW"/>
</dbReference>
<evidence type="ECO:0000259" key="5">
    <source>
        <dbReference type="PROSITE" id="PS51891"/>
    </source>
</evidence>